<dbReference type="EMBL" id="JAULSO010000001">
    <property type="protein sequence ID" value="KAK3695559.1"/>
    <property type="molecule type" value="Genomic_DNA"/>
</dbReference>
<proteinExistence type="predicted"/>
<evidence type="ECO:0000256" key="1">
    <source>
        <dbReference type="SAM" id="MobiDB-lite"/>
    </source>
</evidence>
<feature type="region of interest" description="Disordered" evidence="1">
    <location>
        <begin position="26"/>
        <end position="76"/>
    </location>
</feature>
<evidence type="ECO:0000313" key="4">
    <source>
        <dbReference type="Proteomes" id="UP001270362"/>
    </source>
</evidence>
<evidence type="ECO:0000313" key="3">
    <source>
        <dbReference type="EMBL" id="KAK3695559.1"/>
    </source>
</evidence>
<organism evidence="3 4">
    <name type="scientific">Podospora appendiculata</name>
    <dbReference type="NCBI Taxonomy" id="314037"/>
    <lineage>
        <taxon>Eukaryota</taxon>
        <taxon>Fungi</taxon>
        <taxon>Dikarya</taxon>
        <taxon>Ascomycota</taxon>
        <taxon>Pezizomycotina</taxon>
        <taxon>Sordariomycetes</taxon>
        <taxon>Sordariomycetidae</taxon>
        <taxon>Sordariales</taxon>
        <taxon>Podosporaceae</taxon>
        <taxon>Podospora</taxon>
    </lineage>
</organism>
<keyword evidence="4" id="KW-1185">Reference proteome</keyword>
<evidence type="ECO:0000256" key="2">
    <source>
        <dbReference type="SAM" id="SignalP"/>
    </source>
</evidence>
<feature type="chain" id="PRO_5041968924" evidence="2">
    <location>
        <begin position="24"/>
        <end position="137"/>
    </location>
</feature>
<gene>
    <name evidence="3" type="ORF">B0T22DRAFT_111033</name>
</gene>
<reference evidence="3" key="2">
    <citation type="submission" date="2023-06" db="EMBL/GenBank/DDBJ databases">
        <authorList>
            <consortium name="Lawrence Berkeley National Laboratory"/>
            <person name="Haridas S."/>
            <person name="Hensen N."/>
            <person name="Bonometti L."/>
            <person name="Westerberg I."/>
            <person name="Brannstrom I.O."/>
            <person name="Guillou S."/>
            <person name="Cros-Aarteil S."/>
            <person name="Calhoun S."/>
            <person name="Kuo A."/>
            <person name="Mondo S."/>
            <person name="Pangilinan J."/>
            <person name="Riley R."/>
            <person name="Labutti K."/>
            <person name="Andreopoulos B."/>
            <person name="Lipzen A."/>
            <person name="Chen C."/>
            <person name="Yanf M."/>
            <person name="Daum C."/>
            <person name="Ng V."/>
            <person name="Clum A."/>
            <person name="Steindorff A."/>
            <person name="Ohm R."/>
            <person name="Martin F."/>
            <person name="Silar P."/>
            <person name="Natvig D."/>
            <person name="Lalanne C."/>
            <person name="Gautier V."/>
            <person name="Ament-Velasquez S.L."/>
            <person name="Kruys A."/>
            <person name="Hutchinson M.I."/>
            <person name="Powell A.J."/>
            <person name="Barry K."/>
            <person name="Miller A.N."/>
            <person name="Grigoriev I.V."/>
            <person name="Debuchy R."/>
            <person name="Gladieux P."/>
            <person name="Thoren M.H."/>
            <person name="Johannesson H."/>
        </authorList>
    </citation>
    <scope>NUCLEOTIDE SEQUENCE</scope>
    <source>
        <strain evidence="3">CBS 314.62</strain>
    </source>
</reference>
<dbReference type="Proteomes" id="UP001270362">
    <property type="component" value="Unassembled WGS sequence"/>
</dbReference>
<dbReference type="AlphaFoldDB" id="A0AAE1CIH1"/>
<sequence length="137" mass="15119">MAKRATRVLHLLLLMFPNPPSYSLLSGRPAMRASRRKDLPTTPTPRIAATPNKASLADIPDSTTDPPLVMRTRPWPDSKVSGRLEECIYFDRSQYATSFSSHGDHLGGPSEFDFTDRAQVDLDSTLGLYGPDDGVFP</sequence>
<reference evidence="3" key="1">
    <citation type="journal article" date="2023" name="Mol. Phylogenet. Evol.">
        <title>Genome-scale phylogeny and comparative genomics of the fungal order Sordariales.</title>
        <authorList>
            <person name="Hensen N."/>
            <person name="Bonometti L."/>
            <person name="Westerberg I."/>
            <person name="Brannstrom I.O."/>
            <person name="Guillou S."/>
            <person name="Cros-Aarteil S."/>
            <person name="Calhoun S."/>
            <person name="Haridas S."/>
            <person name="Kuo A."/>
            <person name="Mondo S."/>
            <person name="Pangilinan J."/>
            <person name="Riley R."/>
            <person name="LaButti K."/>
            <person name="Andreopoulos B."/>
            <person name="Lipzen A."/>
            <person name="Chen C."/>
            <person name="Yan M."/>
            <person name="Daum C."/>
            <person name="Ng V."/>
            <person name="Clum A."/>
            <person name="Steindorff A."/>
            <person name="Ohm R.A."/>
            <person name="Martin F."/>
            <person name="Silar P."/>
            <person name="Natvig D.O."/>
            <person name="Lalanne C."/>
            <person name="Gautier V."/>
            <person name="Ament-Velasquez S.L."/>
            <person name="Kruys A."/>
            <person name="Hutchinson M.I."/>
            <person name="Powell A.J."/>
            <person name="Barry K."/>
            <person name="Miller A.N."/>
            <person name="Grigoriev I.V."/>
            <person name="Debuchy R."/>
            <person name="Gladieux P."/>
            <person name="Hiltunen Thoren M."/>
            <person name="Johannesson H."/>
        </authorList>
    </citation>
    <scope>NUCLEOTIDE SEQUENCE</scope>
    <source>
        <strain evidence="3">CBS 314.62</strain>
    </source>
</reference>
<feature type="signal peptide" evidence="2">
    <location>
        <begin position="1"/>
        <end position="23"/>
    </location>
</feature>
<keyword evidence="2" id="KW-0732">Signal</keyword>
<feature type="compositionally biased region" description="Low complexity" evidence="1">
    <location>
        <begin position="40"/>
        <end position="51"/>
    </location>
</feature>
<accession>A0AAE1CIH1</accession>
<name>A0AAE1CIH1_9PEZI</name>
<comment type="caution">
    <text evidence="3">The sequence shown here is derived from an EMBL/GenBank/DDBJ whole genome shotgun (WGS) entry which is preliminary data.</text>
</comment>
<protein>
    <submittedName>
        <fullName evidence="3">Uncharacterized protein</fullName>
    </submittedName>
</protein>